<dbReference type="AlphaFoldDB" id="J3LAT2"/>
<dbReference type="EnsemblPlants" id="OB02G17490.1">
    <property type="protein sequence ID" value="OB02G17490.1"/>
    <property type="gene ID" value="OB02G17490"/>
</dbReference>
<protein>
    <submittedName>
        <fullName evidence="1">Uncharacterized protein</fullName>
    </submittedName>
</protein>
<organism evidence="1">
    <name type="scientific">Oryza brachyantha</name>
    <name type="common">malo sina</name>
    <dbReference type="NCBI Taxonomy" id="4533"/>
    <lineage>
        <taxon>Eukaryota</taxon>
        <taxon>Viridiplantae</taxon>
        <taxon>Streptophyta</taxon>
        <taxon>Embryophyta</taxon>
        <taxon>Tracheophyta</taxon>
        <taxon>Spermatophyta</taxon>
        <taxon>Magnoliopsida</taxon>
        <taxon>Liliopsida</taxon>
        <taxon>Poales</taxon>
        <taxon>Poaceae</taxon>
        <taxon>BOP clade</taxon>
        <taxon>Oryzoideae</taxon>
        <taxon>Oryzeae</taxon>
        <taxon>Oryzinae</taxon>
        <taxon>Oryza</taxon>
    </lineage>
</organism>
<dbReference type="Gramene" id="OB02G17490.1">
    <property type="protein sequence ID" value="OB02G17490.1"/>
    <property type="gene ID" value="OB02G17490"/>
</dbReference>
<sequence length="88" mass="10169">MLMASSANPLNRCVTKPRNIAPRKIAPSSTLRRCIFVRRNTVIPMLPRIMSWYISYVLMPSLQFSLSFMGPEVERKKIQEARYIPGEL</sequence>
<proteinExistence type="predicted"/>
<evidence type="ECO:0000313" key="1">
    <source>
        <dbReference type="EnsemblPlants" id="OB02G17490.1"/>
    </source>
</evidence>
<name>J3LAT2_ORYBR</name>
<evidence type="ECO:0000313" key="2">
    <source>
        <dbReference type="Proteomes" id="UP000006038"/>
    </source>
</evidence>
<reference evidence="1" key="1">
    <citation type="submission" date="2013-04" db="UniProtKB">
        <authorList>
            <consortium name="EnsemblPlants"/>
        </authorList>
    </citation>
    <scope>IDENTIFICATION</scope>
</reference>
<dbReference type="HOGENOM" id="CLU_2472648_0_0_1"/>
<keyword evidence="2" id="KW-1185">Reference proteome</keyword>
<dbReference type="Proteomes" id="UP000006038">
    <property type="component" value="Unassembled WGS sequence"/>
</dbReference>
<accession>J3LAT2</accession>